<evidence type="ECO:0000313" key="3">
    <source>
        <dbReference type="Proteomes" id="UP000735874"/>
    </source>
</evidence>
<organism evidence="2 3">
    <name type="scientific">Phytophthora cactorum</name>
    <dbReference type="NCBI Taxonomy" id="29920"/>
    <lineage>
        <taxon>Eukaryota</taxon>
        <taxon>Sar</taxon>
        <taxon>Stramenopiles</taxon>
        <taxon>Oomycota</taxon>
        <taxon>Peronosporomycetes</taxon>
        <taxon>Peronosporales</taxon>
        <taxon>Peronosporaceae</taxon>
        <taxon>Phytophthora</taxon>
    </lineage>
</organism>
<gene>
    <name evidence="2" type="ORF">PC113_g4997</name>
</gene>
<dbReference type="Proteomes" id="UP000735874">
    <property type="component" value="Unassembled WGS sequence"/>
</dbReference>
<dbReference type="EMBL" id="RCMG01000091">
    <property type="protein sequence ID" value="KAG2863980.1"/>
    <property type="molecule type" value="Genomic_DNA"/>
</dbReference>
<dbReference type="VEuPathDB" id="FungiDB:PC110_g17584"/>
<sequence>MHYKLLTLTYADTIFASAGSANLTAVSWIRNDEFLVQTKSPPAYQAQALFELIFENSVKTNPDVDLTPTKGSNHGSEPTIPEFDSQDTDGWINTMDTQSSVYTQDTQDELHVMTPDGMNTSNGTQDSLDSNDLHVVTPDGMDDMEDVEAALEVAVNMVFQYSQTRDTILSDAGYSVYAQPDRSPDTVVSMGMQYSGMGGYDLLLAGADLNVEFDANVAVAIMNDKKDAAANLLYQIKIASARVGGAPGVSTKSLERTGIIPLHDRPVKLAKNSQEKDQITDEPKKRGVYLARMAEQREILEATKAERLHRAYIHSSFIKEALEETESTAWRLALQKKSAREQRRTAFFQQLMNREEAEKNLTFSPLLTSSMTNRAFTLYVDNAIPPFRPYEIRSQLVFADAEWMYILHKFECPTTGRLYAEGLCRASCKQDDEKVSAAKLYDELPKDMPDVVVQLLKWDSSQRIKLEAPTEAARRQDETTTR</sequence>
<dbReference type="InterPro" id="IPR051490">
    <property type="entry name" value="THEM6_lcsJ_thioesterase"/>
</dbReference>
<accession>A0A8T0ZNM7</accession>
<evidence type="ECO:0008006" key="4">
    <source>
        <dbReference type="Google" id="ProtNLM"/>
    </source>
</evidence>
<name>A0A8T0ZNM7_9STRA</name>
<dbReference type="PANTHER" id="PTHR12475">
    <property type="match status" value="1"/>
</dbReference>
<evidence type="ECO:0000313" key="2">
    <source>
        <dbReference type="EMBL" id="KAG2863980.1"/>
    </source>
</evidence>
<dbReference type="AlphaFoldDB" id="A0A8T0ZNM7"/>
<comment type="caution">
    <text evidence="2">The sequence shown here is derived from an EMBL/GenBank/DDBJ whole genome shotgun (WGS) entry which is preliminary data.</text>
</comment>
<dbReference type="PANTHER" id="PTHR12475:SF4">
    <property type="entry name" value="PROTEIN THEM6"/>
    <property type="match status" value="1"/>
</dbReference>
<evidence type="ECO:0000256" key="1">
    <source>
        <dbReference type="SAM" id="MobiDB-lite"/>
    </source>
</evidence>
<dbReference type="Pfam" id="PF13279">
    <property type="entry name" value="4HBT_2"/>
    <property type="match status" value="1"/>
</dbReference>
<proteinExistence type="predicted"/>
<dbReference type="VEuPathDB" id="FungiDB:PC110_g23222"/>
<protein>
    <recommendedName>
        <fullName evidence="4">Phospholipase D-like domain-containing protein</fullName>
    </recommendedName>
</protein>
<feature type="region of interest" description="Disordered" evidence="1">
    <location>
        <begin position="63"/>
        <end position="88"/>
    </location>
</feature>
<reference evidence="2" key="1">
    <citation type="submission" date="2018-10" db="EMBL/GenBank/DDBJ databases">
        <title>Effector identification in a new, highly contiguous assembly of the strawberry crown rot pathogen Phytophthora cactorum.</title>
        <authorList>
            <person name="Armitage A.D."/>
            <person name="Nellist C.F."/>
            <person name="Bates H."/>
            <person name="Vickerstaff R.J."/>
            <person name="Harrison R.J."/>
        </authorList>
    </citation>
    <scope>NUCLEOTIDE SEQUENCE</scope>
    <source>
        <strain evidence="2">15-7</strain>
    </source>
</reference>